<gene>
    <name evidence="2" type="primary">107363005</name>
</gene>
<sequence>MDTTTIIFYILVFAVLYAIEIPQCYWYRFEHYWWPDNIQPKNNAFKNKHINSFSFIRNLLNGSNSVSLTKDQAKDLDGKFTRYYPKRRPGTITILSTRPSFKDYKHFFGNCYYTENAVKFYDYMRRKIVERNQRLFVSFADRDGKNFEVHMLNQNRYWWLLILYKGSMILPNFIWLCIRMLYSLSISILSRCRS</sequence>
<dbReference type="EMBL" id="CAEY01001029">
    <property type="status" value="NOT_ANNOTATED_CDS"/>
    <property type="molecule type" value="Genomic_DNA"/>
</dbReference>
<dbReference type="HOGENOM" id="CLU_121127_0_0_1"/>
<feature type="transmembrane region" description="Helical" evidence="1">
    <location>
        <begin position="157"/>
        <end position="182"/>
    </location>
</feature>
<dbReference type="Proteomes" id="UP000015104">
    <property type="component" value="Unassembled WGS sequence"/>
</dbReference>
<keyword evidence="1" id="KW-0472">Membrane</keyword>
<dbReference type="KEGG" id="tut:107363005"/>
<feature type="transmembrane region" description="Helical" evidence="1">
    <location>
        <begin position="6"/>
        <end position="27"/>
    </location>
</feature>
<evidence type="ECO:0000313" key="2">
    <source>
        <dbReference type="EnsemblMetazoa" id="tetur366g00010.1"/>
    </source>
</evidence>
<dbReference type="AlphaFoldDB" id="T1L3J0"/>
<dbReference type="EnsemblMetazoa" id="tetur366g00010.1">
    <property type="protein sequence ID" value="tetur366g00010.1"/>
    <property type="gene ID" value="tetur366g00010"/>
</dbReference>
<protein>
    <submittedName>
        <fullName evidence="2">Uncharacterized protein</fullName>
    </submittedName>
</protein>
<keyword evidence="1" id="KW-0812">Transmembrane</keyword>
<accession>T1L3J0</accession>
<keyword evidence="1" id="KW-1133">Transmembrane helix</keyword>
<reference evidence="3" key="1">
    <citation type="submission" date="2011-08" db="EMBL/GenBank/DDBJ databases">
        <authorList>
            <person name="Rombauts S."/>
        </authorList>
    </citation>
    <scope>NUCLEOTIDE SEQUENCE</scope>
    <source>
        <strain evidence="3">London</strain>
    </source>
</reference>
<name>T1L3J0_TETUR</name>
<evidence type="ECO:0000256" key="1">
    <source>
        <dbReference type="SAM" id="Phobius"/>
    </source>
</evidence>
<proteinExistence type="predicted"/>
<reference evidence="2" key="2">
    <citation type="submission" date="2015-06" db="UniProtKB">
        <authorList>
            <consortium name="EnsemblMetazoa"/>
        </authorList>
    </citation>
    <scope>IDENTIFICATION</scope>
</reference>
<evidence type="ECO:0000313" key="3">
    <source>
        <dbReference type="Proteomes" id="UP000015104"/>
    </source>
</evidence>
<keyword evidence="3" id="KW-1185">Reference proteome</keyword>
<organism evidence="2 3">
    <name type="scientific">Tetranychus urticae</name>
    <name type="common">Two-spotted spider mite</name>
    <dbReference type="NCBI Taxonomy" id="32264"/>
    <lineage>
        <taxon>Eukaryota</taxon>
        <taxon>Metazoa</taxon>
        <taxon>Ecdysozoa</taxon>
        <taxon>Arthropoda</taxon>
        <taxon>Chelicerata</taxon>
        <taxon>Arachnida</taxon>
        <taxon>Acari</taxon>
        <taxon>Acariformes</taxon>
        <taxon>Trombidiformes</taxon>
        <taxon>Prostigmata</taxon>
        <taxon>Eleutherengona</taxon>
        <taxon>Raphignathae</taxon>
        <taxon>Tetranychoidea</taxon>
        <taxon>Tetranychidae</taxon>
        <taxon>Tetranychus</taxon>
    </lineage>
</organism>